<keyword evidence="10 14" id="KW-0012">Acyltransferase</keyword>
<evidence type="ECO:0000313" key="18">
    <source>
        <dbReference type="Proteomes" id="UP001500888"/>
    </source>
</evidence>
<keyword evidence="7" id="KW-0276">Fatty acid metabolism</keyword>
<dbReference type="Proteomes" id="UP001500888">
    <property type="component" value="Unassembled WGS sequence"/>
</dbReference>
<evidence type="ECO:0000256" key="10">
    <source>
        <dbReference type="ARBA" id="ARBA00023315"/>
    </source>
</evidence>
<comment type="catalytic activity">
    <reaction evidence="12 14">
        <text>(9Z)-hexadecenoyl-[ACP] + malonyl-[ACP] + H(+) = 3-oxo-(11Z)-octadecenoyl-[ACP] + holo-[ACP] + CO2</text>
        <dbReference type="Rhea" id="RHEA:55040"/>
        <dbReference type="Rhea" id="RHEA-COMP:9623"/>
        <dbReference type="Rhea" id="RHEA-COMP:9685"/>
        <dbReference type="Rhea" id="RHEA-COMP:10800"/>
        <dbReference type="Rhea" id="RHEA-COMP:14074"/>
        <dbReference type="ChEBI" id="CHEBI:15378"/>
        <dbReference type="ChEBI" id="CHEBI:16526"/>
        <dbReference type="ChEBI" id="CHEBI:64479"/>
        <dbReference type="ChEBI" id="CHEBI:78449"/>
        <dbReference type="ChEBI" id="CHEBI:83989"/>
        <dbReference type="ChEBI" id="CHEBI:138538"/>
        <dbReference type="EC" id="2.3.1.179"/>
    </reaction>
</comment>
<keyword evidence="5 14" id="KW-0444">Lipid biosynthesis</keyword>
<evidence type="ECO:0000256" key="14">
    <source>
        <dbReference type="PIRNR" id="PIRNR000447"/>
    </source>
</evidence>
<keyword evidence="6 14" id="KW-0808">Transferase</keyword>
<dbReference type="EC" id="2.3.1.179" evidence="3 14"/>
<evidence type="ECO:0000259" key="16">
    <source>
        <dbReference type="PROSITE" id="PS52004"/>
    </source>
</evidence>
<evidence type="ECO:0000256" key="11">
    <source>
        <dbReference type="ARBA" id="ARBA00024006"/>
    </source>
</evidence>
<comment type="catalytic activity">
    <reaction evidence="13 14">
        <text>a fatty acyl-[ACP] + malonyl-[ACP] + H(+) = a 3-oxoacyl-[ACP] + holo-[ACP] + CO2</text>
        <dbReference type="Rhea" id="RHEA:22836"/>
        <dbReference type="Rhea" id="RHEA-COMP:9623"/>
        <dbReference type="Rhea" id="RHEA-COMP:9685"/>
        <dbReference type="Rhea" id="RHEA-COMP:9916"/>
        <dbReference type="Rhea" id="RHEA-COMP:14125"/>
        <dbReference type="ChEBI" id="CHEBI:15378"/>
        <dbReference type="ChEBI" id="CHEBI:16526"/>
        <dbReference type="ChEBI" id="CHEBI:64479"/>
        <dbReference type="ChEBI" id="CHEBI:78449"/>
        <dbReference type="ChEBI" id="CHEBI:78776"/>
        <dbReference type="ChEBI" id="CHEBI:138651"/>
    </reaction>
</comment>
<keyword evidence="8" id="KW-0443">Lipid metabolism</keyword>
<dbReference type="SMART" id="SM00825">
    <property type="entry name" value="PKS_KS"/>
    <property type="match status" value="1"/>
</dbReference>
<dbReference type="PROSITE" id="PS52004">
    <property type="entry name" value="KS3_2"/>
    <property type="match status" value="1"/>
</dbReference>
<dbReference type="NCBIfam" id="NF005589">
    <property type="entry name" value="PRK07314.1"/>
    <property type="match status" value="1"/>
</dbReference>
<evidence type="ECO:0000256" key="15">
    <source>
        <dbReference type="RuleBase" id="RU003694"/>
    </source>
</evidence>
<dbReference type="Pfam" id="PF00109">
    <property type="entry name" value="ketoacyl-synt"/>
    <property type="match status" value="1"/>
</dbReference>
<dbReference type="InterPro" id="IPR020841">
    <property type="entry name" value="PKS_Beta-ketoAc_synthase_dom"/>
</dbReference>
<comment type="similarity">
    <text evidence="2 14 15">Belongs to the thiolase-like superfamily. Beta-ketoacyl-ACP synthases family.</text>
</comment>
<evidence type="ECO:0000256" key="7">
    <source>
        <dbReference type="ARBA" id="ARBA00022832"/>
    </source>
</evidence>
<dbReference type="RefSeq" id="WP_344935483.1">
    <property type="nucleotide sequence ID" value="NZ_BAAAZR010000002.1"/>
</dbReference>
<reference evidence="18" key="1">
    <citation type="journal article" date="2019" name="Int. J. Syst. Evol. Microbiol.">
        <title>The Global Catalogue of Microorganisms (GCM) 10K type strain sequencing project: providing services to taxonomists for standard genome sequencing and annotation.</title>
        <authorList>
            <consortium name="The Broad Institute Genomics Platform"/>
            <consortium name="The Broad Institute Genome Sequencing Center for Infectious Disease"/>
            <person name="Wu L."/>
            <person name="Ma J."/>
        </authorList>
    </citation>
    <scope>NUCLEOTIDE SEQUENCE [LARGE SCALE GENOMIC DNA]</scope>
    <source>
        <strain evidence="18">JCM 16908</strain>
    </source>
</reference>
<dbReference type="CDD" id="cd00834">
    <property type="entry name" value="KAS_I_II"/>
    <property type="match status" value="1"/>
</dbReference>
<dbReference type="Gene3D" id="3.40.47.10">
    <property type="match status" value="1"/>
</dbReference>
<evidence type="ECO:0000256" key="13">
    <source>
        <dbReference type="ARBA" id="ARBA00047659"/>
    </source>
</evidence>
<evidence type="ECO:0000256" key="6">
    <source>
        <dbReference type="ARBA" id="ARBA00022679"/>
    </source>
</evidence>
<dbReference type="SUPFAM" id="SSF53901">
    <property type="entry name" value="Thiolase-like"/>
    <property type="match status" value="2"/>
</dbReference>
<dbReference type="InterPro" id="IPR014031">
    <property type="entry name" value="Ketoacyl_synth_C"/>
</dbReference>
<gene>
    <name evidence="17" type="ORF">GCM10022226_12940</name>
</gene>
<feature type="domain" description="Ketosynthase family 3 (KS3)" evidence="16">
    <location>
        <begin position="5"/>
        <end position="409"/>
    </location>
</feature>
<dbReference type="EMBL" id="BAAAZR010000002">
    <property type="protein sequence ID" value="GAA3795044.1"/>
    <property type="molecule type" value="Genomic_DNA"/>
</dbReference>
<comment type="caution">
    <text evidence="17">The sequence shown here is derived from an EMBL/GenBank/DDBJ whole genome shotgun (WGS) entry which is preliminary data.</text>
</comment>
<keyword evidence="18" id="KW-1185">Reference proteome</keyword>
<evidence type="ECO:0000256" key="8">
    <source>
        <dbReference type="ARBA" id="ARBA00023098"/>
    </source>
</evidence>
<dbReference type="InterPro" id="IPR000794">
    <property type="entry name" value="Beta-ketoacyl_synthase"/>
</dbReference>
<organism evidence="17 18">
    <name type="scientific">Sphaerisporangium flaviroseum</name>
    <dbReference type="NCBI Taxonomy" id="509199"/>
    <lineage>
        <taxon>Bacteria</taxon>
        <taxon>Bacillati</taxon>
        <taxon>Actinomycetota</taxon>
        <taxon>Actinomycetes</taxon>
        <taxon>Streptosporangiales</taxon>
        <taxon>Streptosporangiaceae</taxon>
        <taxon>Sphaerisporangium</taxon>
    </lineage>
</organism>
<dbReference type="PANTHER" id="PTHR11712:SF336">
    <property type="entry name" value="3-OXOACYL-[ACYL-CARRIER-PROTEIN] SYNTHASE, MITOCHONDRIAL"/>
    <property type="match status" value="1"/>
</dbReference>
<evidence type="ECO:0000256" key="3">
    <source>
        <dbReference type="ARBA" id="ARBA00012356"/>
    </source>
</evidence>
<sequence>MSTDRVRVVVTGLGVTTPLGGDVASTWSALLAGQSGVRTLTEDWIDLLPVKFAARAAVEPTEVLPKPESRRLDRAEQFALIAAREAWQDAGAPKVESDRLGVVVGSGIGGITTILAAYDVFKEKGWQRLSPFTVPMLMPNGSAGWIGIELGATAGVHATVSACATGAESIGYAMEMIRSGRADIVVAGGTEAAIHPLNLGSFAAMRAMSTRNDEPERASRPWDRGRDGFVLGEGAGIIVLESEQHALARGARVYAEVAGVGYSGDAHHIAQPEPTGAGVRSAARRVLEDARLTGQDIVHVNAHATSTPAGDVVEAVAIKDVLGDHPLVTATKSMTGHLLGGAGGIESVFTIKSLYDRIVPATINLEDLDDGVEVDIVRGEPRKLPEGQIAAINNSFGFGGHNVAVAFTSI</sequence>
<proteinExistence type="inferred from homology"/>
<name>A0ABP7HKC5_9ACTN</name>
<comment type="function">
    <text evidence="11 14">Involved in the type II fatty acid elongation cycle. Catalyzes the elongation of a wide range of acyl-ACP by the addition of two carbons from malonyl-ACP to an acyl acceptor. Can efficiently catalyze the conversion of palmitoleoyl-ACP (cis-hexadec-9-enoyl-ACP) to cis-vaccenoyl-ACP (cis-octadec-11-enoyl-ACP), an essential step in the thermal regulation of fatty acid composition.</text>
</comment>
<dbReference type="InterPro" id="IPR016039">
    <property type="entry name" value="Thiolase-like"/>
</dbReference>
<evidence type="ECO:0000256" key="9">
    <source>
        <dbReference type="ARBA" id="ARBA00023160"/>
    </source>
</evidence>
<evidence type="ECO:0000256" key="5">
    <source>
        <dbReference type="ARBA" id="ARBA00022516"/>
    </source>
</evidence>
<evidence type="ECO:0000313" key="17">
    <source>
        <dbReference type="EMBL" id="GAA3795044.1"/>
    </source>
</evidence>
<dbReference type="InterPro" id="IPR014030">
    <property type="entry name" value="Ketoacyl_synth_N"/>
</dbReference>
<protein>
    <recommendedName>
        <fullName evidence="4 14">3-oxoacyl-[acyl-carrier-protein] synthase 2</fullName>
        <ecNumber evidence="3 14">2.3.1.179</ecNumber>
    </recommendedName>
</protein>
<evidence type="ECO:0000256" key="1">
    <source>
        <dbReference type="ARBA" id="ARBA00005194"/>
    </source>
</evidence>
<evidence type="ECO:0000256" key="2">
    <source>
        <dbReference type="ARBA" id="ARBA00008467"/>
    </source>
</evidence>
<dbReference type="PIRSF" id="PIRSF000447">
    <property type="entry name" value="KAS_II"/>
    <property type="match status" value="1"/>
</dbReference>
<dbReference type="PANTHER" id="PTHR11712">
    <property type="entry name" value="POLYKETIDE SYNTHASE-RELATED"/>
    <property type="match status" value="1"/>
</dbReference>
<dbReference type="Pfam" id="PF02801">
    <property type="entry name" value="Ketoacyl-synt_C"/>
    <property type="match status" value="1"/>
</dbReference>
<dbReference type="InterPro" id="IPR017568">
    <property type="entry name" value="3-oxoacyl-ACP_synth-2"/>
</dbReference>
<dbReference type="NCBIfam" id="TIGR03150">
    <property type="entry name" value="fabF"/>
    <property type="match status" value="1"/>
</dbReference>
<keyword evidence="9 14" id="KW-0275">Fatty acid biosynthesis</keyword>
<evidence type="ECO:0000256" key="4">
    <source>
        <dbReference type="ARBA" id="ARBA00014657"/>
    </source>
</evidence>
<comment type="pathway">
    <text evidence="1 14">Lipid metabolism; fatty acid biosynthesis.</text>
</comment>
<evidence type="ECO:0000256" key="12">
    <source>
        <dbReference type="ARBA" id="ARBA00047318"/>
    </source>
</evidence>
<accession>A0ABP7HKC5</accession>